<dbReference type="PROSITE" id="PS50112">
    <property type="entry name" value="PAS"/>
    <property type="match status" value="1"/>
</dbReference>
<dbReference type="Gene3D" id="3.30.450.20">
    <property type="entry name" value="PAS domain"/>
    <property type="match status" value="1"/>
</dbReference>
<protein>
    <recommendedName>
        <fullName evidence="2">PAS domain-containing protein</fullName>
    </recommendedName>
</protein>
<evidence type="ECO:0000313" key="3">
    <source>
        <dbReference type="EMBL" id="THH31432.1"/>
    </source>
</evidence>
<evidence type="ECO:0000313" key="4">
    <source>
        <dbReference type="Proteomes" id="UP000308730"/>
    </source>
</evidence>
<dbReference type="EMBL" id="SGPM01000047">
    <property type="protein sequence ID" value="THH31432.1"/>
    <property type="molecule type" value="Genomic_DNA"/>
</dbReference>
<name>A0A4S4MY84_9APHY</name>
<dbReference type="InterPro" id="IPR000014">
    <property type="entry name" value="PAS"/>
</dbReference>
<dbReference type="AlphaFoldDB" id="A0A4S4MY84"/>
<reference evidence="3 4" key="1">
    <citation type="submission" date="2019-02" db="EMBL/GenBank/DDBJ databases">
        <title>Genome sequencing of the rare red list fungi Antrodiella citrinella (Flaviporus citrinellus).</title>
        <authorList>
            <person name="Buettner E."/>
            <person name="Kellner H."/>
        </authorList>
    </citation>
    <scope>NUCLEOTIDE SEQUENCE [LARGE SCALE GENOMIC DNA]</scope>
    <source>
        <strain evidence="3 4">DSM 108506</strain>
    </source>
</reference>
<gene>
    <name evidence="3" type="ORF">EUX98_g2746</name>
</gene>
<organism evidence="3 4">
    <name type="scientific">Antrodiella citrinella</name>
    <dbReference type="NCBI Taxonomy" id="2447956"/>
    <lineage>
        <taxon>Eukaryota</taxon>
        <taxon>Fungi</taxon>
        <taxon>Dikarya</taxon>
        <taxon>Basidiomycota</taxon>
        <taxon>Agaricomycotina</taxon>
        <taxon>Agaricomycetes</taxon>
        <taxon>Polyporales</taxon>
        <taxon>Steccherinaceae</taxon>
        <taxon>Antrodiella</taxon>
    </lineage>
</organism>
<dbReference type="SUPFAM" id="SSF55785">
    <property type="entry name" value="PYP-like sensor domain (PAS domain)"/>
    <property type="match status" value="1"/>
</dbReference>
<sequence length="351" mass="39385">MSFLDSPYEPLAQTDFAQLSRLSMNALPAIDTTNRNSMHPTNGTHPSHHPDRPASALPKVGETRCYWSLLSPDLRFLYIDPVLASHLAEEAEALIGKSLLSYVHPDEQASAEHDLGSVLESRTLHGSVTRVRYSRLSRVRRLLGYQGPPEPWVDAAKIAVDANYMAVDIVINWAADGLVLCFIHAVVDLHERDNDEDNKTDWTNWCGTPHMSVDQVQLLYSQLVDKVAQPPSMGRVFQILLNHADKPLWMSWPPDPPQGQEPSSKNFARLAEDVQIGGSAASGTDAKTSCTRRYKALQTMRLQDDSSQEVESIFIPYGQLAPIDHFSLTRLTEPHICRFHRLCMPPREFLL</sequence>
<feature type="region of interest" description="Disordered" evidence="1">
    <location>
        <begin position="31"/>
        <end position="56"/>
    </location>
</feature>
<comment type="caution">
    <text evidence="3">The sequence shown here is derived from an EMBL/GenBank/DDBJ whole genome shotgun (WGS) entry which is preliminary data.</text>
</comment>
<evidence type="ECO:0000256" key="1">
    <source>
        <dbReference type="SAM" id="MobiDB-lite"/>
    </source>
</evidence>
<proteinExistence type="predicted"/>
<dbReference type="OrthoDB" id="2162994at2759"/>
<feature type="domain" description="PAS" evidence="2">
    <location>
        <begin position="75"/>
        <end position="122"/>
    </location>
</feature>
<accession>A0A4S4MY84</accession>
<feature type="compositionally biased region" description="Polar residues" evidence="1">
    <location>
        <begin position="31"/>
        <end position="45"/>
    </location>
</feature>
<keyword evidence="4" id="KW-1185">Reference proteome</keyword>
<dbReference type="Proteomes" id="UP000308730">
    <property type="component" value="Unassembled WGS sequence"/>
</dbReference>
<evidence type="ECO:0000259" key="2">
    <source>
        <dbReference type="PROSITE" id="PS50112"/>
    </source>
</evidence>
<dbReference type="InterPro" id="IPR035965">
    <property type="entry name" value="PAS-like_dom_sf"/>
</dbReference>